<accession>A0AA40T321</accession>
<dbReference type="Proteomes" id="UP001165986">
    <property type="component" value="Unassembled WGS sequence"/>
</dbReference>
<dbReference type="EMBL" id="VJXY01000053">
    <property type="protein sequence ID" value="MBD6620013.1"/>
    <property type="molecule type" value="Genomic_DNA"/>
</dbReference>
<keyword evidence="3" id="KW-1185">Reference proteome</keyword>
<feature type="compositionally biased region" description="Basic and acidic residues" evidence="1">
    <location>
        <begin position="162"/>
        <end position="177"/>
    </location>
</feature>
<name>A0AA40T321_9NOST</name>
<evidence type="ECO:0000313" key="2">
    <source>
        <dbReference type="EMBL" id="MBD6620013.1"/>
    </source>
</evidence>
<evidence type="ECO:0000313" key="3">
    <source>
        <dbReference type="Proteomes" id="UP001165986"/>
    </source>
</evidence>
<evidence type="ECO:0000256" key="1">
    <source>
        <dbReference type="SAM" id="MobiDB-lite"/>
    </source>
</evidence>
<feature type="compositionally biased region" description="Basic and acidic residues" evidence="1">
    <location>
        <begin position="111"/>
        <end position="127"/>
    </location>
</feature>
<feature type="compositionally biased region" description="Polar residues" evidence="1">
    <location>
        <begin position="128"/>
        <end position="140"/>
    </location>
</feature>
<protein>
    <submittedName>
        <fullName evidence="2">Uncharacterized protein</fullName>
    </submittedName>
</protein>
<dbReference type="AlphaFoldDB" id="A0AA40T321"/>
<sequence length="454" mass="50772">MGKVIAGKSPRSHYTQISNLLIRDTSSIDDGAFRLICWMTSHDEGFEMNFSSIQQALGYGRDKLRKILKTAEVHNYLVRRRVHDESGCFDWEYHIFKDTTDAIAFKKSLPENEKSDSLNQDNTEKKNVSTPCPDNPSHGSSGRWLNRQMVDPVTGGSGGTYIKEEQYKENQKEEKQTQEAPPPPGAPPTQECACEDESIWDIAAQQAASVEIAYLEELTLKSSSLLLKKSESSQQTDNLSCRSSIAAGSFDVIEQANNQPVAPSSESVNQSSLLHSACYTVHPTQKTEQALRKPGLPPWMEKAGPNGWKAEFVESYRLYLNSTPRYAKELVRQATTGEARNALTRLSKTDSGIAEIQNHWDSFNELKEREQLTLPNQPRHNSNDDLATAIAADEQRRRLEQQRRSSVPIPQPLAFDLKAKLQAAVNAKKVRPNPRFSSADLQEVESQLKLALGA</sequence>
<proteinExistence type="predicted"/>
<comment type="caution">
    <text evidence="2">The sequence shown here is derived from an EMBL/GenBank/DDBJ whole genome shotgun (WGS) entry which is preliminary data.</text>
</comment>
<organism evidence="2 3">
    <name type="scientific">Komarekiella delphini-convector SJRDD-AB1</name>
    <dbReference type="NCBI Taxonomy" id="2593771"/>
    <lineage>
        <taxon>Bacteria</taxon>
        <taxon>Bacillati</taxon>
        <taxon>Cyanobacteriota</taxon>
        <taxon>Cyanophyceae</taxon>
        <taxon>Nostocales</taxon>
        <taxon>Nostocaceae</taxon>
        <taxon>Komarekiella</taxon>
        <taxon>Komarekiella delphini-convector</taxon>
    </lineage>
</organism>
<gene>
    <name evidence="2" type="ORF">FNW02_30505</name>
</gene>
<dbReference type="RefSeq" id="WP_191761218.1">
    <property type="nucleotide sequence ID" value="NZ_VJXY01000053.1"/>
</dbReference>
<feature type="region of interest" description="Disordered" evidence="1">
    <location>
        <begin position="111"/>
        <end position="192"/>
    </location>
</feature>
<reference evidence="2" key="1">
    <citation type="submission" date="2019-07" db="EMBL/GenBank/DDBJ databases">
        <title>Toxilogical consequences of a new and cryptic species of cyanobacteria (Komarekiella delphini-convector) recovered from the epidermis of a bottlenose dolphin and 1500 ft. in the air.</title>
        <authorList>
            <person name="Brown A.O."/>
            <person name="Dvorak P."/>
            <person name="Villanueva C.D."/>
            <person name="Foss A.J."/>
            <person name="Garvey A.D."/>
            <person name="Gibson Q.A."/>
            <person name="Johansen J.R."/>
            <person name="Casamatta D.A."/>
        </authorList>
    </citation>
    <scope>NUCLEOTIDE SEQUENCE</scope>
    <source>
        <strain evidence="2">SJRDD-AB1</strain>
    </source>
</reference>